<dbReference type="Proteomes" id="UP000320235">
    <property type="component" value="Unassembled WGS sequence"/>
</dbReference>
<dbReference type="InterPro" id="IPR006047">
    <property type="entry name" value="GH13_cat_dom"/>
</dbReference>
<dbReference type="SMART" id="SM00642">
    <property type="entry name" value="Aamy"/>
    <property type="match status" value="1"/>
</dbReference>
<evidence type="ECO:0000256" key="2">
    <source>
        <dbReference type="ARBA" id="ARBA00023295"/>
    </source>
</evidence>
<name>A0A543EU57_9MICO</name>
<keyword evidence="5" id="KW-1185">Reference proteome</keyword>
<dbReference type="AlphaFoldDB" id="A0A543EU57"/>
<dbReference type="EMBL" id="VFPE01000003">
    <property type="protein sequence ID" value="TQM25094.1"/>
    <property type="molecule type" value="Genomic_DNA"/>
</dbReference>
<dbReference type="GO" id="GO:0005975">
    <property type="term" value="P:carbohydrate metabolic process"/>
    <property type="evidence" value="ECO:0007669"/>
    <property type="project" value="InterPro"/>
</dbReference>
<dbReference type="GO" id="GO:0004553">
    <property type="term" value="F:hydrolase activity, hydrolyzing O-glycosyl compounds"/>
    <property type="evidence" value="ECO:0007669"/>
    <property type="project" value="InterPro"/>
</dbReference>
<protein>
    <submittedName>
        <fullName evidence="4">Alpha-glucosidase</fullName>
    </submittedName>
</protein>
<keyword evidence="1" id="KW-0378">Hydrolase</keyword>
<feature type="domain" description="Glycosyl hydrolase family 13 catalytic" evidence="3">
    <location>
        <begin position="135"/>
        <end position="522"/>
    </location>
</feature>
<evidence type="ECO:0000259" key="3">
    <source>
        <dbReference type="SMART" id="SM00642"/>
    </source>
</evidence>
<dbReference type="Pfam" id="PF00128">
    <property type="entry name" value="Alpha-amylase"/>
    <property type="match status" value="1"/>
</dbReference>
<keyword evidence="2" id="KW-0326">Glycosidase</keyword>
<evidence type="ECO:0000256" key="1">
    <source>
        <dbReference type="ARBA" id="ARBA00022801"/>
    </source>
</evidence>
<dbReference type="InterPro" id="IPR017853">
    <property type="entry name" value="GH"/>
</dbReference>
<reference evidence="4 5" key="1">
    <citation type="submission" date="2019-06" db="EMBL/GenBank/DDBJ databases">
        <title>Sequencing the genomes of 1000 actinobacteria strains.</title>
        <authorList>
            <person name="Klenk H.-P."/>
        </authorList>
    </citation>
    <scope>NUCLEOTIDE SEQUENCE [LARGE SCALE GENOMIC DNA]</scope>
    <source>
        <strain evidence="4 5">DSM 105492</strain>
    </source>
</reference>
<evidence type="ECO:0000313" key="5">
    <source>
        <dbReference type="Proteomes" id="UP000320235"/>
    </source>
</evidence>
<accession>A0A543EU57</accession>
<dbReference type="InterPro" id="IPR004185">
    <property type="entry name" value="Glyco_hydro_13_lg-like_dom"/>
</dbReference>
<dbReference type="PANTHER" id="PTHR10357">
    <property type="entry name" value="ALPHA-AMYLASE FAMILY MEMBER"/>
    <property type="match status" value="1"/>
</dbReference>
<comment type="caution">
    <text evidence="4">The sequence shown here is derived from an EMBL/GenBank/DDBJ whole genome shotgun (WGS) entry which is preliminary data.</text>
</comment>
<dbReference type="Gene3D" id="3.20.20.80">
    <property type="entry name" value="Glycosidases"/>
    <property type="match status" value="1"/>
</dbReference>
<dbReference type="CDD" id="cd02857">
    <property type="entry name" value="E_set_CDase_PDE_N"/>
    <property type="match status" value="1"/>
</dbReference>
<evidence type="ECO:0000313" key="4">
    <source>
        <dbReference type="EMBL" id="TQM25094.1"/>
    </source>
</evidence>
<organism evidence="4 5">
    <name type="scientific">Microbacterium kyungheense</name>
    <dbReference type="NCBI Taxonomy" id="1263636"/>
    <lineage>
        <taxon>Bacteria</taxon>
        <taxon>Bacillati</taxon>
        <taxon>Actinomycetota</taxon>
        <taxon>Actinomycetes</taxon>
        <taxon>Micrococcales</taxon>
        <taxon>Microbacteriaceae</taxon>
        <taxon>Microbacterium</taxon>
    </lineage>
</organism>
<proteinExistence type="predicted"/>
<dbReference type="SUPFAM" id="SSF51445">
    <property type="entry name" value="(Trans)glycosidases"/>
    <property type="match status" value="1"/>
</dbReference>
<gene>
    <name evidence="4" type="ORF">FB391_2553</name>
</gene>
<dbReference type="PANTHER" id="PTHR10357:SF210">
    <property type="entry name" value="MALTODEXTRIN GLUCOSIDASE"/>
    <property type="match status" value="1"/>
</dbReference>
<sequence length="640" mass="70458">MRWHDLPHHDGSELYSPITAVEETDVRRPRVRVPDTFGTVSSVWLRVVVDGEPQFLPMHRIEAPIACDDAQWWEGAFTVANPVTSYRFLLNAQRGRAFWLNGEGIDEVEPLDALDYRATTFPAPPEWATQQTMYQIFPDRFARSAAASSRPIPAWAIAASWDDEVVHRGPDTPRQFFGGDLDGVAERLDHLETLGVTLIYLTPFFPAQSNHRYDASTFDRVDATLGGDEALIRLVEAAHSRGIRVIGDLTTNHTGDAHEWFRAARGNPSAAESDFYYWNDEAHMDYVAWYGVPSLPKLNWNSRELRRRFIEGPDSVVAKWLLPPYGLDGWRIDVANMTGRQGEDDLNTLVQRTVRRTMDEVAPGSVLFAESTNDTSRDFDGSGWHAPMSYSAFTRPLWHWLRQPEAAPVHHYGIPYAETPAASAESFARAFRRFSTPMPWAVRSLAMNAIDTHDTPRFAERADAAAQLVAAGLSFTLPGTPVIFAGDEFGLRGSDGEASRTPLPWGSDAALATAYARLAAARAASPALRTGALRWLHAGADAVAFVRERDDSAELVVACRSAAEISLPVASLAGRTVDEFAPPAVALGDVTLDRAADRLRWRTSGPAFGVWSLRTAAAPSAAATTAARATRREALESAHA</sequence>